<protein>
    <recommendedName>
        <fullName evidence="3">RCC1-like domain-containing protein</fullName>
    </recommendedName>
</protein>
<dbReference type="EMBL" id="CAKMRJ010004445">
    <property type="protein sequence ID" value="CAH1437297.1"/>
    <property type="molecule type" value="Genomic_DNA"/>
</dbReference>
<evidence type="ECO:0000313" key="5">
    <source>
        <dbReference type="Proteomes" id="UP001157418"/>
    </source>
</evidence>
<evidence type="ECO:0000313" key="4">
    <source>
        <dbReference type="EMBL" id="CAH1437297.1"/>
    </source>
</evidence>
<reference evidence="4 5" key="1">
    <citation type="submission" date="2022-01" db="EMBL/GenBank/DDBJ databases">
        <authorList>
            <person name="Xiong W."/>
            <person name="Schranz E."/>
        </authorList>
    </citation>
    <scope>NUCLEOTIDE SEQUENCE [LARGE SCALE GENOMIC DNA]</scope>
</reference>
<dbReference type="Pfam" id="PF25390">
    <property type="entry name" value="WD40_RLD"/>
    <property type="match status" value="1"/>
</dbReference>
<dbReference type="PROSITE" id="PS50012">
    <property type="entry name" value="RCC1_3"/>
    <property type="match status" value="6"/>
</dbReference>
<proteinExistence type="predicted"/>
<dbReference type="InterPro" id="IPR058923">
    <property type="entry name" value="RCC1-like_dom"/>
</dbReference>
<gene>
    <name evidence="4" type="ORF">LVIROSA_LOCUS23633</name>
</gene>
<accession>A0AAU9NHF5</accession>
<organism evidence="4 5">
    <name type="scientific">Lactuca virosa</name>
    <dbReference type="NCBI Taxonomy" id="75947"/>
    <lineage>
        <taxon>Eukaryota</taxon>
        <taxon>Viridiplantae</taxon>
        <taxon>Streptophyta</taxon>
        <taxon>Embryophyta</taxon>
        <taxon>Tracheophyta</taxon>
        <taxon>Spermatophyta</taxon>
        <taxon>Magnoliopsida</taxon>
        <taxon>eudicotyledons</taxon>
        <taxon>Gunneridae</taxon>
        <taxon>Pentapetalae</taxon>
        <taxon>asterids</taxon>
        <taxon>campanulids</taxon>
        <taxon>Asterales</taxon>
        <taxon>Asteraceae</taxon>
        <taxon>Cichorioideae</taxon>
        <taxon>Cichorieae</taxon>
        <taxon>Lactucinae</taxon>
        <taxon>Lactuca</taxon>
    </lineage>
</organism>
<name>A0AAU9NHF5_9ASTR</name>
<dbReference type="AlphaFoldDB" id="A0AAU9NHF5"/>
<keyword evidence="5" id="KW-1185">Reference proteome</keyword>
<dbReference type="SUPFAM" id="SSF50985">
    <property type="entry name" value="RCC1/BLIP-II"/>
    <property type="match status" value="1"/>
</dbReference>
<dbReference type="InterPro" id="IPR051210">
    <property type="entry name" value="Ub_ligase/GEF_domain"/>
</dbReference>
<feature type="domain" description="RCC1-like" evidence="3">
    <location>
        <begin position="8"/>
        <end position="346"/>
    </location>
</feature>
<feature type="repeat" description="RCC1" evidence="2">
    <location>
        <begin position="111"/>
        <end position="170"/>
    </location>
</feature>
<feature type="repeat" description="RCC1" evidence="2">
    <location>
        <begin position="287"/>
        <end position="347"/>
    </location>
</feature>
<comment type="caution">
    <text evidence="4">The sequence shown here is derived from an EMBL/GenBank/DDBJ whole genome shotgun (WGS) entry which is preliminary data.</text>
</comment>
<evidence type="ECO:0000256" key="1">
    <source>
        <dbReference type="ARBA" id="ARBA00022737"/>
    </source>
</evidence>
<sequence length="356" mass="38314">MPVDTTAVIAWGSGEDGQLGLGDNEEKEWVSSITSLNSATVRSVVAGSRNSLAICDDGKLFTWGWNQRGTLGHQPSTKTENIPSQVKALDNVKIIQAAIGGWHCLAVDDEGRAYAWGGNEYGQCGEELEKKGESGRTLRRDIVIPQRCASKLSVRQVAAGGTHSVVLTHEGHVWTWGQPWPPGDIKQISTPVRVQGTGDTQPRSQPVPVQGLSGLKLIDVAAGGWHSTALTDEGEVYGWGRGEHGRLGFGDDKSSKMVPQQVQLLAGEDIIQVSCGGTHSVALTRDGRMFSFGRGDHGRLGYGRKVTTGHPCEVPIDLKSPKDGELGRWCATYVACGGRHTLALVKWKDMEVDEMI</sequence>
<dbReference type="PANTHER" id="PTHR22870:SF385">
    <property type="entry name" value="ULTRAVIOLET-B RECEPTOR UVR8-LIKE"/>
    <property type="match status" value="1"/>
</dbReference>
<dbReference type="PRINTS" id="PR00633">
    <property type="entry name" value="RCCNDNSATION"/>
</dbReference>
<dbReference type="InterPro" id="IPR000408">
    <property type="entry name" value="Reg_chr_condens"/>
</dbReference>
<feature type="repeat" description="RCC1" evidence="2">
    <location>
        <begin position="6"/>
        <end position="57"/>
    </location>
</feature>
<keyword evidence="1" id="KW-0677">Repeat</keyword>
<dbReference type="InterPro" id="IPR009091">
    <property type="entry name" value="RCC1/BLIP-II"/>
</dbReference>
<feature type="repeat" description="RCC1" evidence="2">
    <location>
        <begin position="171"/>
        <end position="233"/>
    </location>
</feature>
<evidence type="ECO:0000256" key="2">
    <source>
        <dbReference type="PROSITE-ProRule" id="PRU00235"/>
    </source>
</evidence>
<dbReference type="Proteomes" id="UP001157418">
    <property type="component" value="Unassembled WGS sequence"/>
</dbReference>
<dbReference type="PROSITE" id="PS00626">
    <property type="entry name" value="RCC1_2"/>
    <property type="match status" value="1"/>
</dbReference>
<evidence type="ECO:0000259" key="3">
    <source>
        <dbReference type="Pfam" id="PF25390"/>
    </source>
</evidence>
<feature type="repeat" description="RCC1" evidence="2">
    <location>
        <begin position="234"/>
        <end position="286"/>
    </location>
</feature>
<feature type="repeat" description="RCC1" evidence="2">
    <location>
        <begin position="58"/>
        <end position="110"/>
    </location>
</feature>
<dbReference type="PANTHER" id="PTHR22870">
    <property type="entry name" value="REGULATOR OF CHROMOSOME CONDENSATION"/>
    <property type="match status" value="1"/>
</dbReference>
<dbReference type="Gene3D" id="2.130.10.30">
    <property type="entry name" value="Regulator of chromosome condensation 1/beta-lactamase-inhibitor protein II"/>
    <property type="match status" value="2"/>
</dbReference>